<evidence type="ECO:0008006" key="5">
    <source>
        <dbReference type="Google" id="ProtNLM"/>
    </source>
</evidence>
<reference evidence="3 4" key="1">
    <citation type="journal article" date="2009" name="Science">
        <title>Green evolution and dynamic adaptations revealed by genomes of the marine picoeukaryotes Micromonas.</title>
        <authorList>
            <person name="Worden A.Z."/>
            <person name="Lee J.H."/>
            <person name="Mock T."/>
            <person name="Rouze P."/>
            <person name="Simmons M.P."/>
            <person name="Aerts A.L."/>
            <person name="Allen A.E."/>
            <person name="Cuvelier M.L."/>
            <person name="Derelle E."/>
            <person name="Everett M.V."/>
            <person name="Foulon E."/>
            <person name="Grimwood J."/>
            <person name="Gundlach H."/>
            <person name="Henrissat B."/>
            <person name="Napoli C."/>
            <person name="McDonald S.M."/>
            <person name="Parker M.S."/>
            <person name="Rombauts S."/>
            <person name="Salamov A."/>
            <person name="Von Dassow P."/>
            <person name="Badger J.H."/>
            <person name="Coutinho P.M."/>
            <person name="Demir E."/>
            <person name="Dubchak I."/>
            <person name="Gentemann C."/>
            <person name="Eikrem W."/>
            <person name="Gready J.E."/>
            <person name="John U."/>
            <person name="Lanier W."/>
            <person name="Lindquist E.A."/>
            <person name="Lucas S."/>
            <person name="Mayer K.F."/>
            <person name="Moreau H."/>
            <person name="Not F."/>
            <person name="Otillar R."/>
            <person name="Panaud O."/>
            <person name="Pangilinan J."/>
            <person name="Paulsen I."/>
            <person name="Piegu B."/>
            <person name="Poliakov A."/>
            <person name="Robbens S."/>
            <person name="Schmutz J."/>
            <person name="Toulza E."/>
            <person name="Wyss T."/>
            <person name="Zelensky A."/>
            <person name="Zhou K."/>
            <person name="Armbrust E.V."/>
            <person name="Bhattacharya D."/>
            <person name="Goodenough U.W."/>
            <person name="Van de Peer Y."/>
            <person name="Grigoriev I.V."/>
        </authorList>
    </citation>
    <scope>NUCLEOTIDE SEQUENCE [LARGE SCALE GENOMIC DNA]</scope>
    <source>
        <strain evidence="4">RCC299 / NOUM17</strain>
    </source>
</reference>
<dbReference type="KEGG" id="mis:MICPUN_57575"/>
<organism evidence="3 4">
    <name type="scientific">Micromonas commoda (strain RCC299 / NOUM17 / CCMP2709)</name>
    <name type="common">Picoplanktonic green alga</name>
    <dbReference type="NCBI Taxonomy" id="296587"/>
    <lineage>
        <taxon>Eukaryota</taxon>
        <taxon>Viridiplantae</taxon>
        <taxon>Chlorophyta</taxon>
        <taxon>Mamiellophyceae</taxon>
        <taxon>Mamiellales</taxon>
        <taxon>Mamiellaceae</taxon>
        <taxon>Micromonas</taxon>
    </lineage>
</organism>
<dbReference type="InParanoid" id="C1E370"/>
<feature type="region of interest" description="Disordered" evidence="2">
    <location>
        <begin position="352"/>
        <end position="423"/>
    </location>
</feature>
<accession>C1E370</accession>
<sequence length="707" mass="75056">MGCGASKATSTADAPAEPPRGGKKASDSGNNIAPKGQTTTHSGADTDAPKKKPSKLDEADGIGANFDAAAAVTVAAGTATLVAGTVSSDARGALSSAASTAGLGLLAFAKELPWVAPIAFLIAGVVTASAEVHTLKADAQVFCKNVQSCEAILNQVAAKGYLGHVRESVEALQQTLEDGLAFCQRLKLQYFITQLIMSGRDTVKFREISNSMHRQVSVIAAAASIDVQAQIRDDFAQGEKLREKIESLGGFGEVASDPTKMTVAREFLKASDELLLSSVENVRDAVKAEAEKNRAAMEAMERRASERMDTLRAQSEAQAKVLQDQVAQLTSMMAAVLGQRTGAAAETTGVTLDFGREDGGLGGGGPTASSPPEPESSPPEPESSPPEPESSLPEPHPETPEQERETPDPAPEPRPRVATRDEADAVADSVYSGANVRDIMSKMDLYEDEAERRRVVSDSALEYEEIGDLVDNDDLHLLTDACAKELGVTDSFIGIIDSKRQTYVSHSKFDVNTGEARAHGDGLYCANVGTVCKHVVKRGDAMQTNGPTHASMAGMPNFTDPEYEAICAVDHAQGAILGDTFAQFAEYVDANSDKPDDAKIETEYDRRGEAHPHGAEKVPTVGGMRSLADTFLGYDHIHYTGVPIKLQGQTVATFCAIDRERERHDVDVEKVRLYAARAQAMLEKRAAEKKLARLGVPAVPPTVAAVA</sequence>
<evidence type="ECO:0000256" key="2">
    <source>
        <dbReference type="SAM" id="MobiDB-lite"/>
    </source>
</evidence>
<dbReference type="GO" id="GO:0007166">
    <property type="term" value="P:cell surface receptor signaling pathway"/>
    <property type="evidence" value="ECO:0007669"/>
    <property type="project" value="InterPro"/>
</dbReference>
<keyword evidence="4" id="KW-1185">Reference proteome</keyword>
<dbReference type="Gene3D" id="1.20.930.20">
    <property type="entry name" value="Adaptor protein Cbl, N-terminal domain"/>
    <property type="match status" value="1"/>
</dbReference>
<evidence type="ECO:0000313" key="3">
    <source>
        <dbReference type="EMBL" id="ACO62880.1"/>
    </source>
</evidence>
<evidence type="ECO:0000313" key="4">
    <source>
        <dbReference type="Proteomes" id="UP000002009"/>
    </source>
</evidence>
<feature type="compositionally biased region" description="Basic and acidic residues" evidence="2">
    <location>
        <begin position="47"/>
        <end position="58"/>
    </location>
</feature>
<feature type="compositionally biased region" description="Polar residues" evidence="2">
    <location>
        <begin position="27"/>
        <end position="43"/>
    </location>
</feature>
<keyword evidence="1" id="KW-0175">Coiled coil</keyword>
<dbReference type="InterPro" id="IPR036537">
    <property type="entry name" value="Adaptor_Cbl_N_dom_sf"/>
</dbReference>
<feature type="region of interest" description="Disordered" evidence="2">
    <location>
        <begin position="1"/>
        <end position="58"/>
    </location>
</feature>
<name>C1E370_MICCC</name>
<feature type="compositionally biased region" description="Pro residues" evidence="2">
    <location>
        <begin position="369"/>
        <end position="388"/>
    </location>
</feature>
<gene>
    <name evidence="3" type="ORF">MICPUN_57575</name>
</gene>
<evidence type="ECO:0000256" key="1">
    <source>
        <dbReference type="SAM" id="Coils"/>
    </source>
</evidence>
<feature type="coiled-coil region" evidence="1">
    <location>
        <begin position="283"/>
        <end position="332"/>
    </location>
</feature>
<dbReference type="EMBL" id="CP001325">
    <property type="protein sequence ID" value="ACO62880.1"/>
    <property type="molecule type" value="Genomic_DNA"/>
</dbReference>
<proteinExistence type="predicted"/>
<protein>
    <recommendedName>
        <fullName evidence="5">GAF domain-containing protein</fullName>
    </recommendedName>
</protein>
<feature type="compositionally biased region" description="Basic and acidic residues" evidence="2">
    <location>
        <begin position="395"/>
        <end position="423"/>
    </location>
</feature>
<dbReference type="RefSeq" id="XP_002501622.1">
    <property type="nucleotide sequence ID" value="XM_002501576.1"/>
</dbReference>
<dbReference type="AlphaFoldDB" id="C1E370"/>
<dbReference type="OrthoDB" id="567808at2759"/>
<dbReference type="Proteomes" id="UP000002009">
    <property type="component" value="Chromosome 4"/>
</dbReference>
<dbReference type="GeneID" id="8242534"/>